<accession>A0A7X6M379</accession>
<dbReference type="Pfam" id="PF06197">
    <property type="entry name" value="DUF998"/>
    <property type="match status" value="1"/>
</dbReference>
<keyword evidence="1" id="KW-0472">Membrane</keyword>
<keyword evidence="3" id="KW-1185">Reference proteome</keyword>
<feature type="transmembrane region" description="Helical" evidence="1">
    <location>
        <begin position="218"/>
        <end position="240"/>
    </location>
</feature>
<dbReference type="RefSeq" id="WP_083892616.1">
    <property type="nucleotide sequence ID" value="NZ_CAWPHS010000031.1"/>
</dbReference>
<sequence length="261" mass="28325">MTPSEPPDRTTGESGAIAVLERSHVSGRRRFRVVRSAIAAAIAVAGICYSSWILEFVLPIHLNPIRSFLSELDAEGRPYRWVFDLGDTLAGSLTLISAVVALFVFRRRGLFTVAWIALGCFGAATIADAQWPLHTCSGPCPPSDSGMFPQLHQIHALTSTLAVTSIFVAMIAFSVAAFRYRRWPILRHSGLWILIIGSAATAWMLIADNLPGNYALGIAQRIQVGSMSLWLIALAVQIWVAERTITGERKAAAARRSGTAP</sequence>
<dbReference type="EMBL" id="JAAXPE010000037">
    <property type="protein sequence ID" value="NKY88919.1"/>
    <property type="molecule type" value="Genomic_DNA"/>
</dbReference>
<evidence type="ECO:0000256" key="1">
    <source>
        <dbReference type="SAM" id="Phobius"/>
    </source>
</evidence>
<comment type="caution">
    <text evidence="2">The sequence shown here is derived from an EMBL/GenBank/DDBJ whole genome shotgun (WGS) entry which is preliminary data.</text>
</comment>
<dbReference type="Proteomes" id="UP000523447">
    <property type="component" value="Unassembled WGS sequence"/>
</dbReference>
<dbReference type="AlphaFoldDB" id="A0A7X6M379"/>
<proteinExistence type="predicted"/>
<feature type="transmembrane region" description="Helical" evidence="1">
    <location>
        <begin position="37"/>
        <end position="61"/>
    </location>
</feature>
<feature type="transmembrane region" description="Helical" evidence="1">
    <location>
        <begin position="81"/>
        <end position="105"/>
    </location>
</feature>
<evidence type="ECO:0000313" key="3">
    <source>
        <dbReference type="Proteomes" id="UP000523447"/>
    </source>
</evidence>
<reference evidence="2 3" key="1">
    <citation type="submission" date="2020-04" db="EMBL/GenBank/DDBJ databases">
        <title>MicrobeNet Type strains.</title>
        <authorList>
            <person name="Nicholson A.C."/>
        </authorList>
    </citation>
    <scope>NUCLEOTIDE SEQUENCE [LARGE SCALE GENOMIC DNA]</scope>
    <source>
        <strain evidence="2 3">DSM 44445</strain>
    </source>
</reference>
<dbReference type="InterPro" id="IPR009339">
    <property type="entry name" value="DUF998"/>
</dbReference>
<feature type="transmembrane region" description="Helical" evidence="1">
    <location>
        <begin position="190"/>
        <end position="206"/>
    </location>
</feature>
<evidence type="ECO:0000313" key="2">
    <source>
        <dbReference type="EMBL" id="NKY88919.1"/>
    </source>
</evidence>
<keyword evidence="1" id="KW-1133">Transmembrane helix</keyword>
<name>A0A7X6M379_9NOCA</name>
<keyword evidence="1" id="KW-0812">Transmembrane</keyword>
<protein>
    <submittedName>
        <fullName evidence="2">DUF998 domain-containing protein</fullName>
    </submittedName>
</protein>
<feature type="transmembrane region" description="Helical" evidence="1">
    <location>
        <begin position="153"/>
        <end position="178"/>
    </location>
</feature>
<organism evidence="2 3">
    <name type="scientific">Nocardia veterana</name>
    <dbReference type="NCBI Taxonomy" id="132249"/>
    <lineage>
        <taxon>Bacteria</taxon>
        <taxon>Bacillati</taxon>
        <taxon>Actinomycetota</taxon>
        <taxon>Actinomycetes</taxon>
        <taxon>Mycobacteriales</taxon>
        <taxon>Nocardiaceae</taxon>
        <taxon>Nocardia</taxon>
    </lineage>
</organism>
<feature type="transmembrane region" description="Helical" evidence="1">
    <location>
        <begin position="112"/>
        <end position="133"/>
    </location>
</feature>
<gene>
    <name evidence="2" type="ORF">HGA07_25300</name>
</gene>